<gene>
    <name evidence="2" type="ORF">K466DRAFT_304959</name>
</gene>
<name>A0A5C3NYI5_9APHY</name>
<dbReference type="InParanoid" id="A0A5C3NYI5"/>
<evidence type="ECO:0000256" key="1">
    <source>
        <dbReference type="SAM" id="MobiDB-lite"/>
    </source>
</evidence>
<dbReference type="Proteomes" id="UP000308197">
    <property type="component" value="Unassembled WGS sequence"/>
</dbReference>
<protein>
    <submittedName>
        <fullName evidence="2">Uncharacterized protein</fullName>
    </submittedName>
</protein>
<evidence type="ECO:0000313" key="3">
    <source>
        <dbReference type="Proteomes" id="UP000308197"/>
    </source>
</evidence>
<accession>A0A5C3NYI5</accession>
<feature type="region of interest" description="Disordered" evidence="1">
    <location>
        <begin position="17"/>
        <end position="60"/>
    </location>
</feature>
<dbReference type="EMBL" id="ML211499">
    <property type="protein sequence ID" value="TFK82301.1"/>
    <property type="molecule type" value="Genomic_DNA"/>
</dbReference>
<dbReference type="AlphaFoldDB" id="A0A5C3NYI5"/>
<organism evidence="2 3">
    <name type="scientific">Polyporus arcularius HHB13444</name>
    <dbReference type="NCBI Taxonomy" id="1314778"/>
    <lineage>
        <taxon>Eukaryota</taxon>
        <taxon>Fungi</taxon>
        <taxon>Dikarya</taxon>
        <taxon>Basidiomycota</taxon>
        <taxon>Agaricomycotina</taxon>
        <taxon>Agaricomycetes</taxon>
        <taxon>Polyporales</taxon>
        <taxon>Polyporaceae</taxon>
        <taxon>Polyporus</taxon>
    </lineage>
</organism>
<reference evidence="2 3" key="1">
    <citation type="journal article" date="2019" name="Nat. Ecol. Evol.">
        <title>Megaphylogeny resolves global patterns of mushroom evolution.</title>
        <authorList>
            <person name="Varga T."/>
            <person name="Krizsan K."/>
            <person name="Foldi C."/>
            <person name="Dima B."/>
            <person name="Sanchez-Garcia M."/>
            <person name="Sanchez-Ramirez S."/>
            <person name="Szollosi G.J."/>
            <person name="Szarkandi J.G."/>
            <person name="Papp V."/>
            <person name="Albert L."/>
            <person name="Andreopoulos W."/>
            <person name="Angelini C."/>
            <person name="Antonin V."/>
            <person name="Barry K.W."/>
            <person name="Bougher N.L."/>
            <person name="Buchanan P."/>
            <person name="Buyck B."/>
            <person name="Bense V."/>
            <person name="Catcheside P."/>
            <person name="Chovatia M."/>
            <person name="Cooper J."/>
            <person name="Damon W."/>
            <person name="Desjardin D."/>
            <person name="Finy P."/>
            <person name="Geml J."/>
            <person name="Haridas S."/>
            <person name="Hughes K."/>
            <person name="Justo A."/>
            <person name="Karasinski D."/>
            <person name="Kautmanova I."/>
            <person name="Kiss B."/>
            <person name="Kocsube S."/>
            <person name="Kotiranta H."/>
            <person name="LaButti K.M."/>
            <person name="Lechner B.E."/>
            <person name="Liimatainen K."/>
            <person name="Lipzen A."/>
            <person name="Lukacs Z."/>
            <person name="Mihaltcheva S."/>
            <person name="Morgado L.N."/>
            <person name="Niskanen T."/>
            <person name="Noordeloos M.E."/>
            <person name="Ohm R.A."/>
            <person name="Ortiz-Santana B."/>
            <person name="Ovrebo C."/>
            <person name="Racz N."/>
            <person name="Riley R."/>
            <person name="Savchenko A."/>
            <person name="Shiryaev A."/>
            <person name="Soop K."/>
            <person name="Spirin V."/>
            <person name="Szebenyi C."/>
            <person name="Tomsovsky M."/>
            <person name="Tulloss R.E."/>
            <person name="Uehling J."/>
            <person name="Grigoriev I.V."/>
            <person name="Vagvolgyi C."/>
            <person name="Papp T."/>
            <person name="Martin F.M."/>
            <person name="Miettinen O."/>
            <person name="Hibbett D.S."/>
            <person name="Nagy L.G."/>
        </authorList>
    </citation>
    <scope>NUCLEOTIDE SEQUENCE [LARGE SCALE GENOMIC DNA]</scope>
    <source>
        <strain evidence="2 3">HHB13444</strain>
    </source>
</reference>
<sequence>MTRRSETALLVQFCCPAPERSSPQQPEKYAGQEQTECTAERDTSQAQKHASPLPARHPQTTARSWCTHLRQVRPRTCRYLVFVRGLAEFLSARCRTAHHPFLDCLEHTGLSPIWEGQPAYASLQSPIQLEARGHLLPKGYR</sequence>
<proteinExistence type="predicted"/>
<keyword evidence="3" id="KW-1185">Reference proteome</keyword>
<evidence type="ECO:0000313" key="2">
    <source>
        <dbReference type="EMBL" id="TFK82301.1"/>
    </source>
</evidence>